<dbReference type="Proteomes" id="UP001207654">
    <property type="component" value="Unassembled WGS sequence"/>
</dbReference>
<sequence>MAHPEEREQYAAAKFASAEQSNAECGRVMDYNQRKQPVIRDILERMFRAHGLID</sequence>
<reference evidence="1 2" key="1">
    <citation type="submission" date="2022-11" db="EMBL/GenBank/DDBJ databases">
        <title>Minimal conservation of predation-associated metabolite biosynthetic gene clusters underscores biosynthetic potential of Myxococcota including descriptions for ten novel species: Archangium lansinium sp. nov., Myxococcus landrumus sp. nov., Nannocystis bai.</title>
        <authorList>
            <person name="Ahearne A."/>
            <person name="Stevens C."/>
            <person name="Phillips K."/>
        </authorList>
    </citation>
    <scope>NUCLEOTIDE SEQUENCE [LARGE SCALE GENOMIC DNA]</scope>
    <source>
        <strain evidence="1 2">MIWBW</strain>
    </source>
</reference>
<dbReference type="Gene3D" id="3.30.460.10">
    <property type="entry name" value="Beta Polymerase, domain 2"/>
    <property type="match status" value="1"/>
</dbReference>
<name>A0ABT4AH68_9BACT</name>
<keyword evidence="2" id="KW-1185">Reference proteome</keyword>
<organism evidence="1 2">
    <name type="scientific">Archangium lansingense</name>
    <dbReference type="NCBI Taxonomy" id="2995310"/>
    <lineage>
        <taxon>Bacteria</taxon>
        <taxon>Pseudomonadati</taxon>
        <taxon>Myxococcota</taxon>
        <taxon>Myxococcia</taxon>
        <taxon>Myxococcales</taxon>
        <taxon>Cystobacterineae</taxon>
        <taxon>Archangiaceae</taxon>
        <taxon>Archangium</taxon>
    </lineage>
</organism>
<accession>A0ABT4AH68</accession>
<protein>
    <submittedName>
        <fullName evidence="1">GrpB family protein</fullName>
    </submittedName>
</protein>
<dbReference type="InterPro" id="IPR007344">
    <property type="entry name" value="GrpB/CoaE"/>
</dbReference>
<dbReference type="InterPro" id="IPR043519">
    <property type="entry name" value="NT_sf"/>
</dbReference>
<comment type="caution">
    <text evidence="1">The sequence shown here is derived from an EMBL/GenBank/DDBJ whole genome shotgun (WGS) entry which is preliminary data.</text>
</comment>
<evidence type="ECO:0000313" key="2">
    <source>
        <dbReference type="Proteomes" id="UP001207654"/>
    </source>
</evidence>
<proteinExistence type="predicted"/>
<dbReference type="RefSeq" id="WP_267542506.1">
    <property type="nucleotide sequence ID" value="NZ_JAPNKA010000001.1"/>
</dbReference>
<gene>
    <name evidence="1" type="ORF">OV287_40085</name>
</gene>
<evidence type="ECO:0000313" key="1">
    <source>
        <dbReference type="EMBL" id="MCY1080661.1"/>
    </source>
</evidence>
<dbReference type="EMBL" id="JAPNKA010000001">
    <property type="protein sequence ID" value="MCY1080661.1"/>
    <property type="molecule type" value="Genomic_DNA"/>
</dbReference>
<dbReference type="Pfam" id="PF04229">
    <property type="entry name" value="GrpB"/>
    <property type="match status" value="1"/>
</dbReference>